<protein>
    <submittedName>
        <fullName evidence="1">Uncharacterized protein</fullName>
    </submittedName>
</protein>
<proteinExistence type="predicted"/>
<dbReference type="AlphaFoldDB" id="E3FQ54"/>
<reference evidence="1 2" key="1">
    <citation type="journal article" date="2011" name="Mol. Biol. Evol.">
        <title>Comparative genomic analysis of fruiting body formation in Myxococcales.</title>
        <authorList>
            <person name="Huntley S."/>
            <person name="Hamann N."/>
            <person name="Wegener-Feldbrugge S."/>
            <person name="Treuner-Lange A."/>
            <person name="Kube M."/>
            <person name="Reinhardt R."/>
            <person name="Klages S."/>
            <person name="Muller R."/>
            <person name="Ronning C.M."/>
            <person name="Nierman W.C."/>
            <person name="Sogaard-Andersen L."/>
        </authorList>
    </citation>
    <scope>NUCLEOTIDE SEQUENCE [LARGE SCALE GENOMIC DNA]</scope>
    <source>
        <strain evidence="1 2">DW4/3-1</strain>
    </source>
</reference>
<name>E3FQ54_STIAD</name>
<keyword evidence="2" id="KW-1185">Reference proteome</keyword>
<dbReference type="HOGENOM" id="CLU_1336843_0_0_7"/>
<evidence type="ECO:0000313" key="2">
    <source>
        <dbReference type="Proteomes" id="UP000001351"/>
    </source>
</evidence>
<evidence type="ECO:0000313" key="1">
    <source>
        <dbReference type="EMBL" id="ADO68164.1"/>
    </source>
</evidence>
<gene>
    <name evidence="1" type="ordered locus">STAUR_0355</name>
</gene>
<sequence length="205" mass="22553">MVALESERRGTGMSAVPYWLVSGGHRPRDVADGREAADHRPQAPILGPQGRLAVSLPHPGKGTGASTEIVIHHDDTERAVHAIWAVFQERAKLGKHLLGAMALRFVPASKAHLAMNVHPMNCYIELPSIMTPVVLDIYAAVWNRLEERGIPYTCHWGQLNGMNPGRMAKYFNGRETKWKAAQKKLLDATGRKVFSAPLLAQLGLD</sequence>
<dbReference type="STRING" id="378806.STAUR_0355"/>
<accession>E3FQ54</accession>
<dbReference type="eggNOG" id="COG0277">
    <property type="taxonomic scope" value="Bacteria"/>
</dbReference>
<dbReference type="EMBL" id="CP002271">
    <property type="protein sequence ID" value="ADO68164.1"/>
    <property type="molecule type" value="Genomic_DNA"/>
</dbReference>
<dbReference type="Proteomes" id="UP000001351">
    <property type="component" value="Chromosome"/>
</dbReference>
<dbReference type="KEGG" id="sur:STAUR_0355"/>
<organism evidence="1 2">
    <name type="scientific">Stigmatella aurantiaca (strain DW4/3-1)</name>
    <dbReference type="NCBI Taxonomy" id="378806"/>
    <lineage>
        <taxon>Bacteria</taxon>
        <taxon>Pseudomonadati</taxon>
        <taxon>Myxococcota</taxon>
        <taxon>Myxococcia</taxon>
        <taxon>Myxococcales</taxon>
        <taxon>Cystobacterineae</taxon>
        <taxon>Archangiaceae</taxon>
        <taxon>Stigmatella</taxon>
    </lineage>
</organism>